<dbReference type="EMBL" id="BMSJ01000009">
    <property type="protein sequence ID" value="GGR38006.1"/>
    <property type="molecule type" value="Genomic_DNA"/>
</dbReference>
<dbReference type="AlphaFoldDB" id="A0AAV4KLV2"/>
<dbReference type="EMBL" id="CP023693">
    <property type="protein sequence ID" value="QEV33266.1"/>
    <property type="molecule type" value="Genomic_DNA"/>
</dbReference>
<evidence type="ECO:0000313" key="4">
    <source>
        <dbReference type="Proteomes" id="UP000642014"/>
    </source>
</evidence>
<dbReference type="Proteomes" id="UP000326029">
    <property type="component" value="Chromosome"/>
</dbReference>
<evidence type="ECO:0000313" key="1">
    <source>
        <dbReference type="EMBL" id="GGR38006.1"/>
    </source>
</evidence>
<name>A0AAV4KLV2_9ACTN</name>
<proteinExistence type="predicted"/>
<evidence type="ECO:0008006" key="5">
    <source>
        <dbReference type="Google" id="ProtNLM"/>
    </source>
</evidence>
<accession>A0AAV4KLV2</accession>
<protein>
    <recommendedName>
        <fullName evidence="5">LamG domain-containing protein</fullName>
    </recommendedName>
</protein>
<dbReference type="Gene3D" id="2.60.120.560">
    <property type="entry name" value="Exo-inulinase, domain 1"/>
    <property type="match status" value="1"/>
</dbReference>
<dbReference type="GeneID" id="95455030"/>
<keyword evidence="3" id="KW-1185">Reference proteome</keyword>
<reference evidence="2 3" key="2">
    <citation type="submission" date="2017-09" db="EMBL/GenBank/DDBJ databases">
        <authorList>
            <person name="Lee N."/>
            <person name="Cho B.-K."/>
        </authorList>
    </citation>
    <scope>NUCLEOTIDE SEQUENCE [LARGE SCALE GENOMIC DNA]</scope>
    <source>
        <strain evidence="2 3">ATCC 19740</strain>
    </source>
</reference>
<gene>
    <name evidence="2" type="ORF">CP977_14740</name>
    <name evidence="1" type="ORF">GCM10010497_46140</name>
</gene>
<reference evidence="1 4" key="1">
    <citation type="journal article" date="2014" name="Int. J. Syst. Evol. Microbiol.">
        <title>Complete genome sequence of Corynebacterium casei LMG S-19264T (=DSM 44701T), isolated from a smear-ripened cheese.</title>
        <authorList>
            <consortium name="US DOE Joint Genome Institute (JGI-PGF)"/>
            <person name="Walter F."/>
            <person name="Albersmeier A."/>
            <person name="Kalinowski J."/>
            <person name="Ruckert C."/>
        </authorList>
    </citation>
    <scope>NUCLEOTIDE SEQUENCE [LARGE SCALE GENOMIC DNA]</scope>
    <source>
        <strain evidence="1 4">JCM 4205</strain>
    </source>
</reference>
<dbReference type="Proteomes" id="UP000642014">
    <property type="component" value="Unassembled WGS sequence"/>
</dbReference>
<organism evidence="1 4">
    <name type="scientific">Streptomyces cinereoruber</name>
    <dbReference type="NCBI Taxonomy" id="67260"/>
    <lineage>
        <taxon>Bacteria</taxon>
        <taxon>Bacillati</taxon>
        <taxon>Actinomycetota</taxon>
        <taxon>Actinomycetes</taxon>
        <taxon>Kitasatosporales</taxon>
        <taxon>Streptomycetaceae</taxon>
        <taxon>Streptomyces</taxon>
    </lineage>
</organism>
<reference evidence="1" key="3">
    <citation type="submission" date="2023-08" db="EMBL/GenBank/DDBJ databases">
        <authorList>
            <person name="Sun Q."/>
            <person name="Ohkuma M."/>
        </authorList>
    </citation>
    <scope>NUCLEOTIDE SEQUENCE</scope>
    <source>
        <strain evidence="1">JCM 4205</strain>
    </source>
</reference>
<evidence type="ECO:0000313" key="3">
    <source>
        <dbReference type="Proteomes" id="UP000326029"/>
    </source>
</evidence>
<dbReference type="RefSeq" id="WP_152370251.1">
    <property type="nucleotide sequence ID" value="NZ_BMSJ01000009.1"/>
</dbReference>
<evidence type="ECO:0000313" key="2">
    <source>
        <dbReference type="EMBL" id="QEV33266.1"/>
    </source>
</evidence>
<sequence>MPSLPPPRTTELFYDGAWHPVSVREADAVTITRGLTGKGTRAEPTAATMRLGNRHGEVSAHDPAAPLYGKIGRNTPIRVSVDAGRPYLLLPGDTTSALTCPDSPDLAVTDLDLRMEIAPEDYTAGQELASRSVGGQYSWALWLTTNGMQLYWYPDGTAGSQMAAGTGQVLSAGPGHRMALRVVLDVDTGSGRHGVHFYWAPRIDAAVWHLLRSTTYPGTTAVYDGTAGLRLGHFPGHTGPGLKGRFYAFELWDAATNTRKVALDFTGAVAGASSFTAPDGRVWTTAGAATLSNRHTRLEGEVPAWQPERHISGADSTVPITPAGILRRLGTGKKPLPSALRRAITSLGPIECWPLTDGVSATSGAPLVGTAPALSSGGLSRFTWGAGSLNEWTEKVLRVDTGAASDMTADCPPSATAVNEWAVDWVRAGTGNLEVMRLYDRGTGNGKLRWTVTADSAANKMSVWVDQIELETGSYPVDVTDANIFDGRPHHIRLHTWMSGTDQRWALHIDGVNRVSAYVTTPGTALEVVQYTALLGSSGSGAVSLGYVTYWGAAPPSSASLYGALTGHVGEPAGRRIARVCGEQGVPVVVSGDPFDTEPLGIQSMAQFLDVLEAGSKADMGLLLDRRDARALLYRTRRSLYTQAPTVTLDYAQGLISGEFKPIDGDRLTRNVITVKRAEGSEHTATLTTGRMSVQDPPAGVGEYEEEETVSLAADEQTVGQAWWRLHLGTHEGLRYPQVTVDLANPRAYQLAAQLLAADVGDILRLENLPAEYGRGPVDLLIRSYTEEIGDRAWKITFTCDPGRPWTVGVYDTPAHGKYDTAGSQLTTAATATDTTLLLTPTIGLPWTTDPAQFPIDLQVGGEVVRASAIRGVIADSFGRVEASGWGTAESGQPWTRSGGTASEYLVTGGVGVHATAVRGGLRATTVPVTVADIDLRADVSMAVVPAGGTAEIHLMARRASTSDYYTGRLLVAAGGAITLSLRKVVGGTETQLAAFSTGLTLGAGSWYTLRLSVQGTALAAKVWPRGTLEPPWQVTATDGSLTTPGVAGIRTVLGSTTTNPLPVNFSFDNVSSTPQQATVTRSVNGVIKPHGAGAAVSLAHPAVYGL</sequence>